<feature type="transmembrane region" description="Helical" evidence="1">
    <location>
        <begin position="370"/>
        <end position="388"/>
    </location>
</feature>
<name>A0A916SQL6_9MICO</name>
<organism evidence="2 3">
    <name type="scientific">Conyzicola nivalis</name>
    <dbReference type="NCBI Taxonomy" id="1477021"/>
    <lineage>
        <taxon>Bacteria</taxon>
        <taxon>Bacillati</taxon>
        <taxon>Actinomycetota</taxon>
        <taxon>Actinomycetes</taxon>
        <taxon>Micrococcales</taxon>
        <taxon>Microbacteriaceae</taxon>
        <taxon>Conyzicola</taxon>
    </lineage>
</organism>
<keyword evidence="1" id="KW-1133">Transmembrane helix</keyword>
<accession>A0A916SQL6</accession>
<comment type="caution">
    <text evidence="2">The sequence shown here is derived from an EMBL/GenBank/DDBJ whole genome shotgun (WGS) entry which is preliminary data.</text>
</comment>
<feature type="transmembrane region" description="Helical" evidence="1">
    <location>
        <begin position="185"/>
        <end position="209"/>
    </location>
</feature>
<feature type="transmembrane region" description="Helical" evidence="1">
    <location>
        <begin position="216"/>
        <end position="237"/>
    </location>
</feature>
<dbReference type="EMBL" id="BMGB01000002">
    <property type="protein sequence ID" value="GGB11727.1"/>
    <property type="molecule type" value="Genomic_DNA"/>
</dbReference>
<dbReference type="Proteomes" id="UP000606922">
    <property type="component" value="Unassembled WGS sequence"/>
</dbReference>
<evidence type="ECO:0000256" key="1">
    <source>
        <dbReference type="SAM" id="Phobius"/>
    </source>
</evidence>
<gene>
    <name evidence="2" type="ORF">GCM10010979_27550</name>
</gene>
<evidence type="ECO:0000313" key="3">
    <source>
        <dbReference type="Proteomes" id="UP000606922"/>
    </source>
</evidence>
<evidence type="ECO:0008006" key="4">
    <source>
        <dbReference type="Google" id="ProtNLM"/>
    </source>
</evidence>
<reference evidence="2" key="1">
    <citation type="journal article" date="2014" name="Int. J. Syst. Evol. Microbiol.">
        <title>Complete genome sequence of Corynebacterium casei LMG S-19264T (=DSM 44701T), isolated from a smear-ripened cheese.</title>
        <authorList>
            <consortium name="US DOE Joint Genome Institute (JGI-PGF)"/>
            <person name="Walter F."/>
            <person name="Albersmeier A."/>
            <person name="Kalinowski J."/>
            <person name="Ruckert C."/>
        </authorList>
    </citation>
    <scope>NUCLEOTIDE SEQUENCE</scope>
    <source>
        <strain evidence="2">CGMCC 1.12813</strain>
    </source>
</reference>
<dbReference type="RefSeq" id="WP_188511363.1">
    <property type="nucleotide sequence ID" value="NZ_BMGB01000002.1"/>
</dbReference>
<protein>
    <recommendedName>
        <fullName evidence="4">Type VII secretion integral membrane protein EccD</fullName>
    </recommendedName>
</protein>
<feature type="transmembrane region" description="Helical" evidence="1">
    <location>
        <begin position="339"/>
        <end position="358"/>
    </location>
</feature>
<keyword evidence="1" id="KW-0812">Transmembrane</keyword>
<feature type="transmembrane region" description="Helical" evidence="1">
    <location>
        <begin position="162"/>
        <end position="179"/>
    </location>
</feature>
<reference evidence="2" key="2">
    <citation type="submission" date="2020-09" db="EMBL/GenBank/DDBJ databases">
        <authorList>
            <person name="Sun Q."/>
            <person name="Zhou Y."/>
        </authorList>
    </citation>
    <scope>NUCLEOTIDE SEQUENCE</scope>
    <source>
        <strain evidence="2">CGMCC 1.12813</strain>
    </source>
</reference>
<feature type="transmembrane region" description="Helical" evidence="1">
    <location>
        <begin position="435"/>
        <end position="455"/>
    </location>
</feature>
<feature type="transmembrane region" description="Helical" evidence="1">
    <location>
        <begin position="129"/>
        <end position="150"/>
    </location>
</feature>
<dbReference type="AlphaFoldDB" id="A0A916SQL6"/>
<feature type="transmembrane region" description="Helical" evidence="1">
    <location>
        <begin position="394"/>
        <end position="415"/>
    </location>
</feature>
<proteinExistence type="predicted"/>
<evidence type="ECO:0000313" key="2">
    <source>
        <dbReference type="EMBL" id="GGB11727.1"/>
    </source>
</evidence>
<feature type="transmembrane region" description="Helical" evidence="1">
    <location>
        <begin position="243"/>
        <end position="260"/>
    </location>
</feature>
<keyword evidence="1" id="KW-0472">Membrane</keyword>
<sequence length="461" mass="46869">MLLTAPERRKIVVLSGDRRVDAAVPFDDSLRSALLALGYTLEAGRHAVLDRTGAEADLDAPGSELQDGSMFSIVDLLAPARERASGAAATDSARDDKRALWWLIGTFAIVLAAVALVDAAGDGTLSYGLARVGTGLVLVAGAVASAVFWAMRGPRNATAESLAMIAPLALAFSAGVLLIDPALEASVHLAVVTGLFAAGVLATLLAAAVEPLRLRSAAATAAVVLLALGAVWGATLLAGLDSAAAAAISAGAVPLALRYLPSTLVNVPEGHHIDYKHFMSSRWTVRGEVPESPDAIEPAEVRNAVDASSARLVTGVVLLSIIAAVSLPIAIAAPLPEGGFVFGGAIALVAALTIALLLSPRHYATPVLRWVPRAACGVVVLVAAIAVSTMFGDLVVLVVAAGLLVTGIVAAVLLVPIGRGARSLAWSRLADVLEWLAVALSLPAGLLAADVLTAVRGMMST</sequence>
<feature type="transmembrane region" description="Helical" evidence="1">
    <location>
        <begin position="99"/>
        <end position="117"/>
    </location>
</feature>
<keyword evidence="3" id="KW-1185">Reference proteome</keyword>
<feature type="transmembrane region" description="Helical" evidence="1">
    <location>
        <begin position="312"/>
        <end position="333"/>
    </location>
</feature>